<reference evidence="8" key="1">
    <citation type="submission" date="2021-03" db="EMBL/GenBank/DDBJ databases">
        <title>Revisited historic fungal species revealed as producer of novel bioactive compounds through whole genome sequencing and comparative genomics.</title>
        <authorList>
            <person name="Vignolle G.A."/>
            <person name="Hochenegger N."/>
            <person name="Mach R.L."/>
            <person name="Mach-Aigner A.R."/>
            <person name="Javad Rahimi M."/>
            <person name="Salim K.A."/>
            <person name="Chan C.M."/>
            <person name="Lim L.B.L."/>
            <person name="Cai F."/>
            <person name="Druzhinina I.S."/>
            <person name="U'Ren J.M."/>
            <person name="Derntl C."/>
        </authorList>
    </citation>
    <scope>NUCLEOTIDE SEQUENCE</scope>
    <source>
        <strain evidence="8">TUCIM 5799</strain>
    </source>
</reference>
<name>A0A9P9WH66_9PEZI</name>
<dbReference type="SUPFAM" id="SSF55469">
    <property type="entry name" value="FMN-dependent nitroreductase-like"/>
    <property type="match status" value="1"/>
</dbReference>
<keyword evidence="9" id="KW-1185">Reference proteome</keyword>
<dbReference type="EMBL" id="JAFIMR010000024">
    <property type="protein sequence ID" value="KAI1864169.1"/>
    <property type="molecule type" value="Genomic_DNA"/>
</dbReference>
<keyword evidence="5" id="KW-0560">Oxidoreductase</keyword>
<dbReference type="InterPro" id="IPR033877">
    <property type="entry name" value="Frm2/Hbn1"/>
</dbReference>
<dbReference type="GO" id="GO:0016491">
    <property type="term" value="F:oxidoreductase activity"/>
    <property type="evidence" value="ECO:0007669"/>
    <property type="project" value="UniProtKB-KW"/>
</dbReference>
<comment type="similarity">
    <text evidence="3">Belongs to the nitroreductase family.</text>
</comment>
<dbReference type="AlphaFoldDB" id="A0A9P9WH66"/>
<evidence type="ECO:0000256" key="3">
    <source>
        <dbReference type="ARBA" id="ARBA00007118"/>
    </source>
</evidence>
<comment type="subcellular location">
    <subcellularLocation>
        <location evidence="2">Cytoplasm</location>
    </subcellularLocation>
    <subcellularLocation>
        <location evidence="1">Nucleus</location>
    </subcellularLocation>
</comment>
<dbReference type="FunFam" id="3.40.109.10:FF:000001">
    <property type="entry name" value="Nitroreductase family"/>
    <property type="match status" value="1"/>
</dbReference>
<evidence type="ECO:0000256" key="6">
    <source>
        <dbReference type="ARBA" id="ARBA00023242"/>
    </source>
</evidence>
<evidence type="ECO:0000256" key="4">
    <source>
        <dbReference type="ARBA" id="ARBA00022490"/>
    </source>
</evidence>
<gene>
    <name evidence="8" type="ORF">JX265_008540</name>
</gene>
<evidence type="ECO:0000256" key="5">
    <source>
        <dbReference type="ARBA" id="ARBA00023002"/>
    </source>
</evidence>
<dbReference type="InterPro" id="IPR000415">
    <property type="entry name" value="Nitroreductase-like"/>
</dbReference>
<feature type="domain" description="Nitroreductase" evidence="7">
    <location>
        <begin position="68"/>
        <end position="236"/>
    </location>
</feature>
<evidence type="ECO:0000313" key="9">
    <source>
        <dbReference type="Proteomes" id="UP000829685"/>
    </source>
</evidence>
<sequence>MLRTPAASAVSSLLTRQSAAFLPKPQTTLRCLSRTSAPRPKLVTQSPAQKTTARPIATMSATPLLELIKARRSYYPLSKDLPISKERISEIVKEATLHVPSSFNAQPTRVVVLFGAEHEKLWDITIEVLKGIVPEDSWKATGDKLNMFKASGGSVLFFDDEETVKGQQTAFPLYSDRFQPWATQANGMLQHTVWVALEAEGLGANLQHYNPLIDQKVAAQWGLPASWKLNAQLVFGGKTGEAGEKSFIPVDDRVKVFGA</sequence>
<evidence type="ECO:0000259" key="7">
    <source>
        <dbReference type="Pfam" id="PF00881"/>
    </source>
</evidence>
<comment type="caution">
    <text evidence="8">The sequence shown here is derived from an EMBL/GenBank/DDBJ whole genome shotgun (WGS) entry which is preliminary data.</text>
</comment>
<dbReference type="PANTHER" id="PTHR43035:SF1">
    <property type="entry name" value="FATTY ACID REPRESSION MUTANT PROTEIN 2-RELATED"/>
    <property type="match status" value="1"/>
</dbReference>
<keyword evidence="4" id="KW-0963">Cytoplasm</keyword>
<dbReference type="GO" id="GO:0005634">
    <property type="term" value="C:nucleus"/>
    <property type="evidence" value="ECO:0007669"/>
    <property type="project" value="UniProtKB-SubCell"/>
</dbReference>
<protein>
    <recommendedName>
        <fullName evidence="7">Nitroreductase domain-containing protein</fullName>
    </recommendedName>
</protein>
<dbReference type="CDD" id="cd02140">
    <property type="entry name" value="Frm2-like"/>
    <property type="match status" value="1"/>
</dbReference>
<keyword evidence="6" id="KW-0539">Nucleus</keyword>
<evidence type="ECO:0000313" key="8">
    <source>
        <dbReference type="EMBL" id="KAI1864169.1"/>
    </source>
</evidence>
<dbReference type="GO" id="GO:0034599">
    <property type="term" value="P:cellular response to oxidative stress"/>
    <property type="evidence" value="ECO:0007669"/>
    <property type="project" value="InterPro"/>
</dbReference>
<proteinExistence type="inferred from homology"/>
<organism evidence="8 9">
    <name type="scientific">Neoarthrinium moseri</name>
    <dbReference type="NCBI Taxonomy" id="1658444"/>
    <lineage>
        <taxon>Eukaryota</taxon>
        <taxon>Fungi</taxon>
        <taxon>Dikarya</taxon>
        <taxon>Ascomycota</taxon>
        <taxon>Pezizomycotina</taxon>
        <taxon>Sordariomycetes</taxon>
        <taxon>Xylariomycetidae</taxon>
        <taxon>Amphisphaeriales</taxon>
        <taxon>Apiosporaceae</taxon>
        <taxon>Neoarthrinium</taxon>
    </lineage>
</organism>
<dbReference type="PANTHER" id="PTHR43035">
    <property type="entry name" value="FATTY ACID REPRESSION MUTANT PROTEIN 2-RELATED"/>
    <property type="match status" value="1"/>
</dbReference>
<dbReference type="GO" id="GO:0005737">
    <property type="term" value="C:cytoplasm"/>
    <property type="evidence" value="ECO:0007669"/>
    <property type="project" value="UniProtKB-SubCell"/>
</dbReference>
<accession>A0A9P9WH66</accession>
<dbReference type="InterPro" id="IPR029479">
    <property type="entry name" value="Nitroreductase"/>
</dbReference>
<evidence type="ECO:0000256" key="1">
    <source>
        <dbReference type="ARBA" id="ARBA00004123"/>
    </source>
</evidence>
<evidence type="ECO:0000256" key="2">
    <source>
        <dbReference type="ARBA" id="ARBA00004496"/>
    </source>
</evidence>
<dbReference type="Gene3D" id="3.40.109.10">
    <property type="entry name" value="NADH Oxidase"/>
    <property type="match status" value="1"/>
</dbReference>
<dbReference type="Pfam" id="PF00881">
    <property type="entry name" value="Nitroreductase"/>
    <property type="match status" value="1"/>
</dbReference>
<dbReference type="Proteomes" id="UP000829685">
    <property type="component" value="Unassembled WGS sequence"/>
</dbReference>